<feature type="compositionally biased region" description="Basic and acidic residues" evidence="1">
    <location>
        <begin position="154"/>
        <end position="168"/>
    </location>
</feature>
<dbReference type="AlphaFoldDB" id="A0A8H3IUB4"/>
<feature type="compositionally biased region" description="Basic residues" evidence="1">
    <location>
        <begin position="541"/>
        <end position="565"/>
    </location>
</feature>
<feature type="compositionally biased region" description="Basic and acidic residues" evidence="1">
    <location>
        <begin position="281"/>
        <end position="291"/>
    </location>
</feature>
<feature type="region of interest" description="Disordered" evidence="1">
    <location>
        <begin position="1"/>
        <end position="573"/>
    </location>
</feature>
<dbReference type="InterPro" id="IPR036609">
    <property type="entry name" value="LCCL_sf"/>
</dbReference>
<feature type="compositionally biased region" description="Basic and acidic residues" evidence="1">
    <location>
        <begin position="509"/>
        <end position="520"/>
    </location>
</feature>
<feature type="compositionally biased region" description="Polar residues" evidence="1">
    <location>
        <begin position="21"/>
        <end position="45"/>
    </location>
</feature>
<keyword evidence="3" id="KW-1185">Reference proteome</keyword>
<dbReference type="OrthoDB" id="3596986at2759"/>
<organism evidence="2 3">
    <name type="scientific">Heterodermia speciosa</name>
    <dbReference type="NCBI Taxonomy" id="116794"/>
    <lineage>
        <taxon>Eukaryota</taxon>
        <taxon>Fungi</taxon>
        <taxon>Dikarya</taxon>
        <taxon>Ascomycota</taxon>
        <taxon>Pezizomycotina</taxon>
        <taxon>Lecanoromycetes</taxon>
        <taxon>OSLEUM clade</taxon>
        <taxon>Lecanoromycetidae</taxon>
        <taxon>Caliciales</taxon>
        <taxon>Physciaceae</taxon>
        <taxon>Heterodermia</taxon>
    </lineage>
</organism>
<feature type="region of interest" description="Disordered" evidence="1">
    <location>
        <begin position="687"/>
        <end position="725"/>
    </location>
</feature>
<dbReference type="InterPro" id="IPR013951">
    <property type="entry name" value="Rxt3"/>
</dbReference>
<dbReference type="Pfam" id="PF08642">
    <property type="entry name" value="Rxt3"/>
    <property type="match status" value="1"/>
</dbReference>
<dbReference type="Proteomes" id="UP000664521">
    <property type="component" value="Unassembled WGS sequence"/>
</dbReference>
<evidence type="ECO:0000256" key="1">
    <source>
        <dbReference type="SAM" id="MobiDB-lite"/>
    </source>
</evidence>
<feature type="compositionally biased region" description="Basic and acidic residues" evidence="1">
    <location>
        <begin position="463"/>
        <end position="472"/>
    </location>
</feature>
<feature type="compositionally biased region" description="Gly residues" evidence="1">
    <location>
        <begin position="404"/>
        <end position="415"/>
    </location>
</feature>
<evidence type="ECO:0008006" key="4">
    <source>
        <dbReference type="Google" id="ProtNLM"/>
    </source>
</evidence>
<dbReference type="EMBL" id="CAJPDS010000043">
    <property type="protein sequence ID" value="CAF9926859.1"/>
    <property type="molecule type" value="Genomic_DNA"/>
</dbReference>
<evidence type="ECO:0000313" key="3">
    <source>
        <dbReference type="Proteomes" id="UP000664521"/>
    </source>
</evidence>
<feature type="compositionally biased region" description="Polar residues" evidence="1">
    <location>
        <begin position="83"/>
        <end position="98"/>
    </location>
</feature>
<feature type="compositionally biased region" description="Polar residues" evidence="1">
    <location>
        <begin position="293"/>
        <end position="303"/>
    </location>
</feature>
<evidence type="ECO:0000313" key="2">
    <source>
        <dbReference type="EMBL" id="CAF9926859.1"/>
    </source>
</evidence>
<feature type="compositionally biased region" description="Basic and acidic residues" evidence="1">
    <location>
        <begin position="219"/>
        <end position="232"/>
    </location>
</feature>
<protein>
    <recommendedName>
        <fullName evidence="4">Histone deacetylation protein Rxt3</fullName>
    </recommendedName>
</protein>
<name>A0A8H3IUB4_9LECA</name>
<feature type="compositionally biased region" description="Polar residues" evidence="1">
    <location>
        <begin position="107"/>
        <end position="124"/>
    </location>
</feature>
<reference evidence="2" key="1">
    <citation type="submission" date="2021-03" db="EMBL/GenBank/DDBJ databases">
        <authorList>
            <person name="Tagirdzhanova G."/>
        </authorList>
    </citation>
    <scope>NUCLEOTIDE SEQUENCE</scope>
</reference>
<proteinExistence type="predicted"/>
<feature type="compositionally biased region" description="Basic and acidic residues" evidence="1">
    <location>
        <begin position="176"/>
        <end position="198"/>
    </location>
</feature>
<comment type="caution">
    <text evidence="2">The sequence shown here is derived from an EMBL/GenBank/DDBJ whole genome shotgun (WGS) entry which is preliminary data.</text>
</comment>
<feature type="compositionally biased region" description="Polar residues" evidence="1">
    <location>
        <begin position="696"/>
        <end position="708"/>
    </location>
</feature>
<gene>
    <name evidence="2" type="ORF">HETSPECPRED_006438</name>
</gene>
<dbReference type="Gene3D" id="2.170.130.20">
    <property type="entry name" value="LCCL-like domain"/>
    <property type="match status" value="1"/>
</dbReference>
<feature type="compositionally biased region" description="Low complexity" evidence="1">
    <location>
        <begin position="139"/>
        <end position="153"/>
    </location>
</feature>
<accession>A0A8H3IUB4</accession>
<feature type="compositionally biased region" description="Polar residues" evidence="1">
    <location>
        <begin position="438"/>
        <end position="455"/>
    </location>
</feature>
<sequence length="831" mass="90865">MSISSMLGSDNVKPSRDSGPHNHSNGPTSAAGNFLISPTRQSNHAASPPAVAQGSRRFPDSFSSPDKYKLYQSPANRPYRSYSGGSEQRAQPLIQSGSPDVAGSSAIHRSSNSQHSPTSVSSLQRDSRSYHAGEANRNGRPSSQPSGSGTPSSEFDKKSQPGKAERVRQQQTARKHYIELEESNREDATRSRIEKSAGIRDYPQQRTEPSQVVRGTYLGDHRSPKKDQEQERLNGSSQPLGSGSDIAPEIPNSRHPSAAGRSLERPHHPTNAAQSPFSPDTLRRLQEERRVLHQQNTNSSPVNHQPRMIAHVEERQLSKYPGPPVTFASSTEPPSLLDVSEQPQNKEDTTTHNRSALALLIENSKRGGRFSPLPQAVQGAQGRTSGPASDPGIKNEFARMFSGIGSGVGSAGPTGSGTNTPFPPPSPTMSHGPRRTPFGNSADINSSSKPRTNLKNSRRTRKVKDDESRPDLEDGDGGTPTSAAARGTKKSRGTHHHHPHHVHHGHRYHNVDETEVRNERATPSLLNGKRVSTPSQAGVGSHKHHAHHHGSHHTAVHHHHHHHQEHKPPRIPTTTIKNDAVLESVRHLPRQHLGLVVYSSTLEPATATASSNAKFGYLSTPTPLPRYEGKENCTYTVQVPKVYLEPQEREEICRRRALWGTDIYTDDSDVLAAAMHSGRVRSEFGEDIDPSMLEVKNNSQSDNKTGETTPLPKDTFTPPDEPMVPPPGKDLLVTLVVLPALEKYASHIAHGIKSRAWGNTHDGVSFRIEKMEWVDTKESNREERSGEARRKRIKTRFCATGHVGPAVRLDTSTLGVERGVDMSATAVAVEA</sequence>
<feature type="compositionally biased region" description="Basic residues" evidence="1">
    <location>
        <begin position="487"/>
        <end position="508"/>
    </location>
</feature>